<dbReference type="GO" id="GO:0006605">
    <property type="term" value="P:protein targeting"/>
    <property type="evidence" value="ECO:0007669"/>
    <property type="project" value="UniProtKB-UniRule"/>
</dbReference>
<dbReference type="STRING" id="1423778.FC70_GL001347"/>
<keyword evidence="9 12" id="KW-1278">Translocase</keyword>
<comment type="subunit">
    <text evidence="12">Monomer and homodimer. Part of the essential Sec protein translocation apparatus which comprises SecA, SecYEG and auxiliary proteins SecDF. Other proteins may also be involved.</text>
</comment>
<evidence type="ECO:0000259" key="14">
    <source>
        <dbReference type="PROSITE" id="PS51194"/>
    </source>
</evidence>
<dbReference type="SUPFAM" id="SSF52540">
    <property type="entry name" value="P-loop containing nucleoside triphosphate hydrolases"/>
    <property type="match status" value="2"/>
</dbReference>
<evidence type="ECO:0000256" key="6">
    <source>
        <dbReference type="ARBA" id="ARBA00022741"/>
    </source>
</evidence>
<feature type="domain" description="Helicase C-terminal" evidence="14">
    <location>
        <begin position="415"/>
        <end position="565"/>
    </location>
</feature>
<keyword evidence="4 12" id="KW-1003">Cell membrane</keyword>
<dbReference type="InterPro" id="IPR014001">
    <property type="entry name" value="Helicase_ATP-bd"/>
</dbReference>
<sequence>MHLFSQKKGYQTIVDKVTALVPEYEAMSDSNLQGQTDVLRQRLATGEKLQSILPDAYAVAVAAASRVLGMKPFENQILGAVAMEYDNVVEMKTGEGKTLTAIMPMYLHGLSGSGNFLVTANEYLANRDAKEMGKFYTWLGLTVMAGVAEEGHDDRERDQEAIYNADIVYTTNSSLGFDYLFDNLAATPEEQFLQGFNFALIDEADAVLLDMAETPLVISGVPRVQSNLYKTSNQLVKMLRADIDYEQSDDTKNVWFTDIGISNMEEFLSVDGLLSDQWKDVYRHLLLSLRANVLMKRNRDYVVDNGEVILLDKANGRQLEGMKMQAGMHQSVEAKENVKISEEQRTMASVTYQNLFRMFHQLAGMTGTAMTDRDEFRETYNLDVYKVPTNKPLIRKDLSDKVFISTRAKLMATLDLVKEAYQIKRPVLIETGSVTLSNLYSRLLLREGIPHNILNARSAAKEARIVAEAGRKGAITVSTSMAGRGTDIRLEDGVTELGGLLVIGTERMENARIDNQLRGRSGRQGDPGQSIFYVSLEDSVVTENAPKWVGRYLTKHQEATKQNITGKFRFKHVIDQAQNAVVNQQRNARFQTLQYGEIFRIQRDNIYDTRNYIMNATQLDQEIDAVVKHVAKKFTDDLGEADYSALVEFIYQRIDQAYLAPEDIESLPFSEYTGYLKALIYDRIKAQRQMFNADDQWVYFERLIMLKAIDVSWIEQVDSLQGLKSVTQNRSLAQRDPVYEYQNEAKASFNEMKEKMYFTMIHYLLQSTFTTKLTGEMDVDFP</sequence>
<comment type="similarity">
    <text evidence="2 12">Belongs to the SecA family.</text>
</comment>
<dbReference type="SMART" id="SM00957">
    <property type="entry name" value="SecA_DEAD"/>
    <property type="match status" value="1"/>
</dbReference>
<dbReference type="KEGG" id="lol:LACOL_1682"/>
<dbReference type="GO" id="GO:0031522">
    <property type="term" value="C:cell envelope Sec protein transport complex"/>
    <property type="evidence" value="ECO:0007669"/>
    <property type="project" value="TreeGrafter"/>
</dbReference>
<dbReference type="PROSITE" id="PS51192">
    <property type="entry name" value="HELICASE_ATP_BIND_1"/>
    <property type="match status" value="1"/>
</dbReference>
<dbReference type="PANTHER" id="PTHR30612:SF0">
    <property type="entry name" value="CHLOROPLAST PROTEIN-TRANSPORTING ATPASE"/>
    <property type="match status" value="1"/>
</dbReference>
<reference evidence="16 17" key="1">
    <citation type="journal article" date="2015" name="Genome Announc.">
        <title>Expanding the biotechnology potential of lactobacilli through comparative genomics of 213 strains and associated genera.</title>
        <authorList>
            <person name="Sun Z."/>
            <person name="Harris H.M."/>
            <person name="McCann A."/>
            <person name="Guo C."/>
            <person name="Argimon S."/>
            <person name="Zhang W."/>
            <person name="Yang X."/>
            <person name="Jeffery I.B."/>
            <person name="Cooney J.C."/>
            <person name="Kagawa T.F."/>
            <person name="Liu W."/>
            <person name="Song Y."/>
            <person name="Salvetti E."/>
            <person name="Wrobel A."/>
            <person name="Rasinkangas P."/>
            <person name="Parkhill J."/>
            <person name="Rea M.C."/>
            <person name="O'Sullivan O."/>
            <person name="Ritari J."/>
            <person name="Douillard F.P."/>
            <person name="Paul Ross R."/>
            <person name="Yang R."/>
            <person name="Briner A.E."/>
            <person name="Felis G.E."/>
            <person name="de Vos W.M."/>
            <person name="Barrangou R."/>
            <person name="Klaenhammer T.R."/>
            <person name="Caufield P.W."/>
            <person name="Cui Y."/>
            <person name="Zhang H."/>
            <person name="O'Toole P.W."/>
        </authorList>
    </citation>
    <scope>NUCLEOTIDE SEQUENCE [LARGE SCALE GENOMIC DNA]</scope>
    <source>
        <strain evidence="16 17">DSM 15707</strain>
    </source>
</reference>
<keyword evidence="6 12" id="KW-0547">Nucleotide-binding</keyword>
<keyword evidence="11 12" id="KW-0472">Membrane</keyword>
<dbReference type="Pfam" id="PF07517">
    <property type="entry name" value="SecA_DEAD"/>
    <property type="match status" value="1"/>
</dbReference>
<dbReference type="OrthoDB" id="9762243at2"/>
<comment type="catalytic activity">
    <reaction evidence="12">
        <text>ATP + H2O + cellular proteinSide 1 = ADP + phosphate + cellular proteinSide 2.</text>
        <dbReference type="EC" id="7.4.2.8"/>
    </reaction>
</comment>
<evidence type="ECO:0000256" key="10">
    <source>
        <dbReference type="ARBA" id="ARBA00023010"/>
    </source>
</evidence>
<evidence type="ECO:0000256" key="2">
    <source>
        <dbReference type="ARBA" id="ARBA00007650"/>
    </source>
</evidence>
<evidence type="ECO:0000313" key="16">
    <source>
        <dbReference type="EMBL" id="KRL55742.1"/>
    </source>
</evidence>
<dbReference type="EC" id="7.4.2.8" evidence="12"/>
<dbReference type="GO" id="GO:0005524">
    <property type="term" value="F:ATP binding"/>
    <property type="evidence" value="ECO:0007669"/>
    <property type="project" value="UniProtKB-UniRule"/>
</dbReference>
<comment type="function">
    <text evidence="12">Part of the Sec protein translocase complex. Interacts with the SecYEG preprotein conducting channel. Has a central role in coupling the hydrolysis of ATP to the transfer of proteins into and across the cell membrane, serving as an ATP-driven molecular motor driving the stepwise translocation of polypeptide chains across the membrane.</text>
</comment>
<dbReference type="InterPro" id="IPR036670">
    <property type="entry name" value="SecA_X-link_sf"/>
</dbReference>
<dbReference type="PROSITE" id="PS51196">
    <property type="entry name" value="SECA_MOTOR_DEAD"/>
    <property type="match status" value="1"/>
</dbReference>
<dbReference type="InterPro" id="IPR000185">
    <property type="entry name" value="SecA"/>
</dbReference>
<dbReference type="PATRIC" id="fig|1423778.4.peg.1384"/>
<dbReference type="GO" id="GO:0043952">
    <property type="term" value="P:protein transport by the Sec complex"/>
    <property type="evidence" value="ECO:0007669"/>
    <property type="project" value="TreeGrafter"/>
</dbReference>
<dbReference type="GO" id="GO:0017038">
    <property type="term" value="P:protein import"/>
    <property type="evidence" value="ECO:0007669"/>
    <property type="project" value="InterPro"/>
</dbReference>
<dbReference type="InterPro" id="IPR036266">
    <property type="entry name" value="SecA_Wing/Scaffold_sf"/>
</dbReference>
<feature type="domain" description="SecA family profile" evidence="15">
    <location>
        <begin position="1"/>
        <end position="565"/>
    </location>
</feature>
<dbReference type="CDD" id="cd17928">
    <property type="entry name" value="DEXDc_SecA"/>
    <property type="match status" value="1"/>
</dbReference>
<dbReference type="InterPro" id="IPR011116">
    <property type="entry name" value="SecA_Wing/Scaffold"/>
</dbReference>
<evidence type="ECO:0000256" key="5">
    <source>
        <dbReference type="ARBA" id="ARBA00022490"/>
    </source>
</evidence>
<dbReference type="Pfam" id="PF07516">
    <property type="entry name" value="SecA_SW"/>
    <property type="match status" value="1"/>
</dbReference>
<dbReference type="SUPFAM" id="SSF81886">
    <property type="entry name" value="Helical scaffold and wing domains of SecA"/>
    <property type="match status" value="1"/>
</dbReference>
<dbReference type="FunFam" id="3.40.50.300:FF:000429">
    <property type="entry name" value="Preprotein translocase subunit SecA"/>
    <property type="match status" value="1"/>
</dbReference>
<dbReference type="InterPro" id="IPR014018">
    <property type="entry name" value="SecA_motor_DEAD"/>
</dbReference>
<dbReference type="NCBIfam" id="TIGR03714">
    <property type="entry name" value="secA2"/>
    <property type="match status" value="1"/>
</dbReference>
<feature type="binding site" evidence="12">
    <location>
        <position position="487"/>
    </location>
    <ligand>
        <name>ATP</name>
        <dbReference type="ChEBI" id="CHEBI:30616"/>
    </ligand>
</feature>
<dbReference type="InterPro" id="IPR011130">
    <property type="entry name" value="SecA_preprotein_X-link_dom"/>
</dbReference>
<dbReference type="Pfam" id="PF21090">
    <property type="entry name" value="P-loop_SecA"/>
    <property type="match status" value="2"/>
</dbReference>
<evidence type="ECO:0000256" key="9">
    <source>
        <dbReference type="ARBA" id="ARBA00022967"/>
    </source>
</evidence>
<dbReference type="Gene3D" id="1.10.3060.10">
    <property type="entry name" value="Helical scaffold and wing domains of SecA"/>
    <property type="match status" value="1"/>
</dbReference>
<keyword evidence="17" id="KW-1185">Reference proteome</keyword>
<dbReference type="InterPro" id="IPR022490">
    <property type="entry name" value="SecA2"/>
</dbReference>
<name>A0A0R1RHA2_9LACO</name>
<feature type="domain" description="Helicase ATP-binding" evidence="13">
    <location>
        <begin position="78"/>
        <end position="240"/>
    </location>
</feature>
<keyword evidence="7 12" id="KW-0067">ATP-binding</keyword>
<dbReference type="GO" id="GO:0005829">
    <property type="term" value="C:cytosol"/>
    <property type="evidence" value="ECO:0007669"/>
    <property type="project" value="TreeGrafter"/>
</dbReference>
<dbReference type="PROSITE" id="PS51194">
    <property type="entry name" value="HELICASE_CTER"/>
    <property type="match status" value="1"/>
</dbReference>
<dbReference type="GO" id="GO:0005886">
    <property type="term" value="C:plasma membrane"/>
    <property type="evidence" value="ECO:0007669"/>
    <property type="project" value="UniProtKB-SubCell"/>
</dbReference>
<dbReference type="Pfam" id="PF01043">
    <property type="entry name" value="SecA_PP_bind"/>
    <property type="match status" value="1"/>
</dbReference>
<evidence type="ECO:0000256" key="3">
    <source>
        <dbReference type="ARBA" id="ARBA00022448"/>
    </source>
</evidence>
<dbReference type="InterPro" id="IPR027417">
    <property type="entry name" value="P-loop_NTPase"/>
</dbReference>
<dbReference type="InterPro" id="IPR011115">
    <property type="entry name" value="SecA_DEAD"/>
</dbReference>
<dbReference type="EMBL" id="AZFE01000031">
    <property type="protein sequence ID" value="KRL55742.1"/>
    <property type="molecule type" value="Genomic_DNA"/>
</dbReference>
<evidence type="ECO:0000256" key="12">
    <source>
        <dbReference type="HAMAP-Rule" id="MF_01382"/>
    </source>
</evidence>
<dbReference type="InterPro" id="IPR044722">
    <property type="entry name" value="SecA_SF2_C"/>
</dbReference>
<proteinExistence type="inferred from homology"/>
<dbReference type="AlphaFoldDB" id="A0A0R1RHA2"/>
<feature type="binding site" evidence="12">
    <location>
        <position position="76"/>
    </location>
    <ligand>
        <name>ATP</name>
        <dbReference type="ChEBI" id="CHEBI:30616"/>
    </ligand>
</feature>
<dbReference type="GO" id="GO:0065002">
    <property type="term" value="P:intracellular protein transmembrane transport"/>
    <property type="evidence" value="ECO:0007669"/>
    <property type="project" value="UniProtKB-UniRule"/>
</dbReference>
<dbReference type="InterPro" id="IPR001650">
    <property type="entry name" value="Helicase_C-like"/>
</dbReference>
<dbReference type="SMART" id="SM00958">
    <property type="entry name" value="SecA_PP_bind"/>
    <property type="match status" value="1"/>
</dbReference>
<comment type="subcellular location">
    <subcellularLocation>
        <location evidence="12">Cell membrane</location>
        <topology evidence="12">Peripheral membrane protein</topology>
        <orientation evidence="12">Cytoplasmic side</orientation>
    </subcellularLocation>
    <subcellularLocation>
        <location evidence="12">Cytoplasm</location>
    </subcellularLocation>
    <subcellularLocation>
        <location evidence="1">Membrane</location>
        <topology evidence="1">Peripheral membrane protein</topology>
    </subcellularLocation>
    <text evidence="12">Distribution is 50-50.</text>
</comment>
<evidence type="ECO:0000256" key="7">
    <source>
        <dbReference type="ARBA" id="ARBA00022840"/>
    </source>
</evidence>
<accession>A0A0R1RHA2</accession>
<keyword evidence="8 12" id="KW-0653">Protein transport</keyword>
<dbReference type="GO" id="GO:0008564">
    <property type="term" value="F:protein-exporting ATPase activity"/>
    <property type="evidence" value="ECO:0007669"/>
    <property type="project" value="UniProtKB-EC"/>
</dbReference>
<evidence type="ECO:0000259" key="13">
    <source>
        <dbReference type="PROSITE" id="PS51192"/>
    </source>
</evidence>
<organism evidence="16 17">
    <name type="scientific">Paucilactobacillus oligofermentans DSM 15707 = LMG 22743</name>
    <dbReference type="NCBI Taxonomy" id="1423778"/>
    <lineage>
        <taxon>Bacteria</taxon>
        <taxon>Bacillati</taxon>
        <taxon>Bacillota</taxon>
        <taxon>Bacilli</taxon>
        <taxon>Lactobacillales</taxon>
        <taxon>Lactobacillaceae</taxon>
        <taxon>Paucilactobacillus</taxon>
    </lineage>
</organism>
<protein>
    <recommendedName>
        <fullName evidence="12">Protein translocase subunit SecA</fullName>
        <ecNumber evidence="12">7.4.2.8</ecNumber>
    </recommendedName>
</protein>
<dbReference type="RefSeq" id="WP_057890264.1">
    <property type="nucleotide sequence ID" value="NZ_AZFE01000031.1"/>
</dbReference>
<comment type="caution">
    <text evidence="16">The sequence shown here is derived from an EMBL/GenBank/DDBJ whole genome shotgun (WGS) entry which is preliminary data.</text>
</comment>
<dbReference type="PANTHER" id="PTHR30612">
    <property type="entry name" value="SECA INNER MEMBRANE COMPONENT OF SEC PROTEIN SECRETION SYSTEM"/>
    <property type="match status" value="1"/>
</dbReference>
<dbReference type="Proteomes" id="UP000051697">
    <property type="component" value="Unassembled WGS sequence"/>
</dbReference>
<evidence type="ECO:0000259" key="15">
    <source>
        <dbReference type="PROSITE" id="PS51196"/>
    </source>
</evidence>
<evidence type="ECO:0000256" key="11">
    <source>
        <dbReference type="ARBA" id="ARBA00023136"/>
    </source>
</evidence>
<dbReference type="SUPFAM" id="SSF81767">
    <property type="entry name" value="Pre-protein crosslinking domain of SecA"/>
    <property type="match status" value="1"/>
</dbReference>
<dbReference type="Gene3D" id="3.40.50.300">
    <property type="entry name" value="P-loop containing nucleotide triphosphate hydrolases"/>
    <property type="match status" value="2"/>
</dbReference>
<keyword evidence="10 12" id="KW-0811">Translocation</keyword>
<keyword evidence="3 12" id="KW-0813">Transport</keyword>
<evidence type="ECO:0000256" key="4">
    <source>
        <dbReference type="ARBA" id="ARBA00022475"/>
    </source>
</evidence>
<gene>
    <name evidence="12" type="primary">secA</name>
    <name evidence="16" type="ORF">FC70_GL001347</name>
</gene>
<dbReference type="CDD" id="cd18803">
    <property type="entry name" value="SF2_C_secA"/>
    <property type="match status" value="1"/>
</dbReference>
<evidence type="ECO:0000256" key="1">
    <source>
        <dbReference type="ARBA" id="ARBA00004170"/>
    </source>
</evidence>
<dbReference type="PRINTS" id="PR00906">
    <property type="entry name" value="SECA"/>
</dbReference>
<evidence type="ECO:0000313" key="17">
    <source>
        <dbReference type="Proteomes" id="UP000051697"/>
    </source>
</evidence>
<keyword evidence="5 12" id="KW-0963">Cytoplasm</keyword>
<dbReference type="Gene3D" id="3.90.1440.10">
    <property type="entry name" value="SecA, preprotein cross-linking domain"/>
    <property type="match status" value="1"/>
</dbReference>
<feature type="binding site" evidence="12">
    <location>
        <begin position="94"/>
        <end position="98"/>
    </location>
    <ligand>
        <name>ATP</name>
        <dbReference type="ChEBI" id="CHEBI:30616"/>
    </ligand>
</feature>
<evidence type="ECO:0000256" key="8">
    <source>
        <dbReference type="ARBA" id="ARBA00022927"/>
    </source>
</evidence>
<dbReference type="HAMAP" id="MF_01382">
    <property type="entry name" value="SecA"/>
    <property type="match status" value="1"/>
</dbReference>
<dbReference type="NCBIfam" id="NF006630">
    <property type="entry name" value="PRK09200.1"/>
    <property type="match status" value="1"/>
</dbReference>